<keyword evidence="1" id="KW-0812">Transmembrane</keyword>
<feature type="transmembrane region" description="Helical" evidence="1">
    <location>
        <begin position="146"/>
        <end position="165"/>
    </location>
</feature>
<accession>A0A067SHA3</accession>
<evidence type="ECO:0000256" key="1">
    <source>
        <dbReference type="SAM" id="Phobius"/>
    </source>
</evidence>
<keyword evidence="1" id="KW-0472">Membrane</keyword>
<dbReference type="OrthoDB" id="3239304at2759"/>
<dbReference type="EMBL" id="KL142398">
    <property type="protein sequence ID" value="KDR70286.1"/>
    <property type="molecule type" value="Genomic_DNA"/>
</dbReference>
<dbReference type="HOGENOM" id="CLU_083659_0_0_1"/>
<sequence length="228" mass="24663">MSAPIRSRKFCCCLPVRLGVFVLSLLAMVGGSFVAAIGWIQVSQLKQNPLDRSEEIALWIHSSMFTLLALLSVFGFIGAIIKNRGMISSFAVALAIHLGFSIASGIFTLYSQFKQNSADAVATCLSASTDATEDGCKSGIAIMKGIMVAIYVITWLIQLYAYFIVERYADQLDDEEVAKNLVVIPRSLPEASAPPQVTTYNSFGASYPFSAPQQSFGATRGHDQSNNV</sequence>
<keyword evidence="1" id="KW-1133">Transmembrane helix</keyword>
<feature type="transmembrane region" description="Helical" evidence="1">
    <location>
        <begin position="20"/>
        <end position="40"/>
    </location>
</feature>
<feature type="transmembrane region" description="Helical" evidence="1">
    <location>
        <begin position="60"/>
        <end position="81"/>
    </location>
</feature>
<dbReference type="Proteomes" id="UP000027222">
    <property type="component" value="Unassembled WGS sequence"/>
</dbReference>
<protein>
    <recommendedName>
        <fullName evidence="4">MARVEL domain-containing protein</fullName>
    </recommendedName>
</protein>
<evidence type="ECO:0008006" key="4">
    <source>
        <dbReference type="Google" id="ProtNLM"/>
    </source>
</evidence>
<dbReference type="AlphaFoldDB" id="A0A067SHA3"/>
<evidence type="ECO:0000313" key="3">
    <source>
        <dbReference type="Proteomes" id="UP000027222"/>
    </source>
</evidence>
<keyword evidence="3" id="KW-1185">Reference proteome</keyword>
<name>A0A067SHA3_GALM3</name>
<proteinExistence type="predicted"/>
<organism evidence="2 3">
    <name type="scientific">Galerina marginata (strain CBS 339.88)</name>
    <dbReference type="NCBI Taxonomy" id="685588"/>
    <lineage>
        <taxon>Eukaryota</taxon>
        <taxon>Fungi</taxon>
        <taxon>Dikarya</taxon>
        <taxon>Basidiomycota</taxon>
        <taxon>Agaricomycotina</taxon>
        <taxon>Agaricomycetes</taxon>
        <taxon>Agaricomycetidae</taxon>
        <taxon>Agaricales</taxon>
        <taxon>Agaricineae</taxon>
        <taxon>Strophariaceae</taxon>
        <taxon>Galerina</taxon>
    </lineage>
</organism>
<feature type="transmembrane region" description="Helical" evidence="1">
    <location>
        <begin position="90"/>
        <end position="110"/>
    </location>
</feature>
<evidence type="ECO:0000313" key="2">
    <source>
        <dbReference type="EMBL" id="KDR70286.1"/>
    </source>
</evidence>
<gene>
    <name evidence="2" type="ORF">GALMADRAFT_76276</name>
</gene>
<dbReference type="STRING" id="685588.A0A067SHA3"/>
<reference evidence="3" key="1">
    <citation type="journal article" date="2014" name="Proc. Natl. Acad. Sci. U.S.A.">
        <title>Extensive sampling of basidiomycete genomes demonstrates inadequacy of the white-rot/brown-rot paradigm for wood decay fungi.</title>
        <authorList>
            <person name="Riley R."/>
            <person name="Salamov A.A."/>
            <person name="Brown D.W."/>
            <person name="Nagy L.G."/>
            <person name="Floudas D."/>
            <person name="Held B.W."/>
            <person name="Levasseur A."/>
            <person name="Lombard V."/>
            <person name="Morin E."/>
            <person name="Otillar R."/>
            <person name="Lindquist E.A."/>
            <person name="Sun H."/>
            <person name="LaButti K.M."/>
            <person name="Schmutz J."/>
            <person name="Jabbour D."/>
            <person name="Luo H."/>
            <person name="Baker S.E."/>
            <person name="Pisabarro A.G."/>
            <person name="Walton J.D."/>
            <person name="Blanchette R.A."/>
            <person name="Henrissat B."/>
            <person name="Martin F."/>
            <person name="Cullen D."/>
            <person name="Hibbett D.S."/>
            <person name="Grigoriev I.V."/>
        </authorList>
    </citation>
    <scope>NUCLEOTIDE SEQUENCE [LARGE SCALE GENOMIC DNA]</scope>
    <source>
        <strain evidence="3">CBS 339.88</strain>
    </source>
</reference>